<organism evidence="4 5">
    <name type="scientific">Actinacidiphila alni</name>
    <dbReference type="NCBI Taxonomy" id="380248"/>
    <lineage>
        <taxon>Bacteria</taxon>
        <taxon>Bacillati</taxon>
        <taxon>Actinomycetota</taxon>
        <taxon>Actinomycetes</taxon>
        <taxon>Kitasatosporales</taxon>
        <taxon>Streptomycetaceae</taxon>
        <taxon>Actinacidiphila</taxon>
    </lineage>
</organism>
<dbReference type="RefSeq" id="WP_407640756.1">
    <property type="nucleotide sequence ID" value="NZ_FONG01000045.1"/>
</dbReference>
<dbReference type="SUPFAM" id="SSF52540">
    <property type="entry name" value="P-loop containing nucleoside triphosphate hydrolases"/>
    <property type="match status" value="1"/>
</dbReference>
<keyword evidence="1" id="KW-0378">Hydrolase</keyword>
<evidence type="ECO:0000313" key="5">
    <source>
        <dbReference type="Proteomes" id="UP000199323"/>
    </source>
</evidence>
<protein>
    <submittedName>
        <fullName evidence="4">Helicase associated domain-containing protein</fullName>
    </submittedName>
</protein>
<accession>A0A1I2N111</accession>
<dbReference type="InterPro" id="IPR014001">
    <property type="entry name" value="Helicase_ATP-bd"/>
</dbReference>
<sequence>MAAVVGSAVVGMEPLPHQVEASDAAVRKLELRPGRRMPARGLRTQVIAATGSGKTFMGVLTARKLRAGRVLVLVPTLDLLVQTADAWRAGGRTGLFYGVCSLRAEEAPGLAACTTDVEELVAWTRGLEQVTVFATYASVGLGTLQRAHEARLSSWSLVVVDEAHRTSGRGGKPWAAVHDNVRIPADRRLYMTATPRVWEVPEGGEGGSGASVLVASMDDDPDGLFGEVAYRLTLSQARDMGLVAAYQVVCVDVADPGLGAAVLLGVQARSDRVRGARLAALQTAAVRVAAERGLRRMLTFHYRTSEAEAMAAGVPAVVRRLWEDDPQGGLDPGRVWASWLCGEHTATHRRTMLAAFADPVGGRHGGGGGGLVPMRLRLLSSVRILGEGVDTPGCDSVFFGDVRGSAVDILQIVGRALRMKPGEGKVASLVVPVFLAPGEDPDAMLTSRGYNALAKVLAALRGHDADTVEALAQQQAPSRSRKQPAATGADGAGDGDADGEGGLSAPARNLLCFSTPRDPAVLAQFIRLRVLRPENTHWRQGIQAATRYAKDHGGLKVPYAFTTPQGWDPAGFPLGTWIADRRRLYNAGQMKPARAQELQDLGMIWSHWDTAFAEGLSAARAWAAEHGHLLPPATAVWKGFPVGVWMKNQRTAGRKAMQIQARRQQGLPPGSAAGALTEERRDALEAIDPSWCPAWPVAWQRSYRLCRGLIENGTAPPTAPGQMTVQGEDLGAWAHTQRLHWDQLLPAQQWMLEHMLRLRPAEPDEQPTAPRTQADKWAVNIRAATQFHTREGHLRVPRKAVEQLTEPDGTVTEVRLGTFLDNARRRAGNLTPERRAELTALGMRW</sequence>
<dbReference type="EMBL" id="FONG01000045">
    <property type="protein sequence ID" value="SFF95236.1"/>
    <property type="molecule type" value="Genomic_DNA"/>
</dbReference>
<dbReference type="InterPro" id="IPR027417">
    <property type="entry name" value="P-loop_NTPase"/>
</dbReference>
<dbReference type="InterPro" id="IPR005114">
    <property type="entry name" value="Helicase_assoc"/>
</dbReference>
<proteinExistence type="predicted"/>
<dbReference type="InterPro" id="IPR006935">
    <property type="entry name" value="Helicase/UvrB_N"/>
</dbReference>
<dbReference type="Pfam" id="PF04851">
    <property type="entry name" value="ResIII"/>
    <property type="match status" value="1"/>
</dbReference>
<dbReference type="CDD" id="cd18785">
    <property type="entry name" value="SF2_C"/>
    <property type="match status" value="1"/>
</dbReference>
<dbReference type="PANTHER" id="PTHR33418:SF1">
    <property type="entry name" value="HELICASE-ASSOCIATED DOMAIN-CONTAINING PROTEIN"/>
    <property type="match status" value="1"/>
</dbReference>
<evidence type="ECO:0000313" key="4">
    <source>
        <dbReference type="EMBL" id="SFF95236.1"/>
    </source>
</evidence>
<evidence type="ECO:0000256" key="2">
    <source>
        <dbReference type="SAM" id="MobiDB-lite"/>
    </source>
</evidence>
<evidence type="ECO:0000256" key="1">
    <source>
        <dbReference type="ARBA" id="ARBA00022801"/>
    </source>
</evidence>
<feature type="region of interest" description="Disordered" evidence="2">
    <location>
        <begin position="470"/>
        <end position="501"/>
    </location>
</feature>
<dbReference type="GO" id="GO:0016787">
    <property type="term" value="F:hydrolase activity"/>
    <property type="evidence" value="ECO:0007669"/>
    <property type="project" value="UniProtKB-KW"/>
</dbReference>
<gene>
    <name evidence="4" type="ORF">SAMN05216251_1453</name>
</gene>
<keyword evidence="5" id="KW-1185">Reference proteome</keyword>
<dbReference type="SMART" id="SM00487">
    <property type="entry name" value="DEXDc"/>
    <property type="match status" value="1"/>
</dbReference>
<reference evidence="4 5" key="1">
    <citation type="submission" date="2016-10" db="EMBL/GenBank/DDBJ databases">
        <authorList>
            <person name="de Groot N.N."/>
        </authorList>
    </citation>
    <scope>NUCLEOTIDE SEQUENCE [LARGE SCALE GENOMIC DNA]</scope>
    <source>
        <strain evidence="4 5">CGMCC 4.3510</strain>
    </source>
</reference>
<dbReference type="InterPro" id="IPR002464">
    <property type="entry name" value="DNA/RNA_helicase_DEAH_CS"/>
</dbReference>
<feature type="domain" description="Helicase ATP-binding" evidence="3">
    <location>
        <begin position="35"/>
        <end position="213"/>
    </location>
</feature>
<dbReference type="STRING" id="380248.SAMN05216251_1453"/>
<dbReference type="Gene3D" id="3.40.50.300">
    <property type="entry name" value="P-loop containing nucleotide triphosphate hydrolases"/>
    <property type="match status" value="2"/>
</dbReference>
<dbReference type="Proteomes" id="UP000199323">
    <property type="component" value="Unassembled WGS sequence"/>
</dbReference>
<dbReference type="GO" id="GO:0003677">
    <property type="term" value="F:DNA binding"/>
    <property type="evidence" value="ECO:0007669"/>
    <property type="project" value="InterPro"/>
</dbReference>
<dbReference type="Gene3D" id="6.10.140.530">
    <property type="match status" value="3"/>
</dbReference>
<dbReference type="PANTHER" id="PTHR33418">
    <property type="entry name" value="HELICASE-ASSOCIATED"/>
    <property type="match status" value="1"/>
</dbReference>
<dbReference type="PROSITE" id="PS51192">
    <property type="entry name" value="HELICASE_ATP_BIND_1"/>
    <property type="match status" value="1"/>
</dbReference>
<name>A0A1I2N111_9ACTN</name>
<dbReference type="GO" id="GO:0005524">
    <property type="term" value="F:ATP binding"/>
    <property type="evidence" value="ECO:0007669"/>
    <property type="project" value="InterPro"/>
</dbReference>
<dbReference type="Pfam" id="PF03457">
    <property type="entry name" value="HA"/>
    <property type="match status" value="3"/>
</dbReference>
<evidence type="ECO:0000259" key="3">
    <source>
        <dbReference type="PROSITE" id="PS51192"/>
    </source>
</evidence>
<dbReference type="AlphaFoldDB" id="A0A1I2N111"/>
<dbReference type="PROSITE" id="PS00690">
    <property type="entry name" value="DEAH_ATP_HELICASE"/>
    <property type="match status" value="1"/>
</dbReference>